<evidence type="ECO:0000259" key="1">
    <source>
        <dbReference type="PROSITE" id="PS51186"/>
    </source>
</evidence>
<evidence type="ECO:0000313" key="3">
    <source>
        <dbReference type="Proteomes" id="UP000540685"/>
    </source>
</evidence>
<dbReference type="SUPFAM" id="SSF55729">
    <property type="entry name" value="Acyl-CoA N-acyltransferases (Nat)"/>
    <property type="match status" value="1"/>
</dbReference>
<protein>
    <submittedName>
        <fullName evidence="2">RimJ/RimL family protein N-acetyltransferase</fullName>
    </submittedName>
</protein>
<gene>
    <name evidence="2" type="ORF">F4562_003902</name>
</gene>
<dbReference type="Proteomes" id="UP000540685">
    <property type="component" value="Unassembled WGS sequence"/>
</dbReference>
<accession>A0A7W9MHE3</accession>
<keyword evidence="2" id="KW-0808">Transferase</keyword>
<dbReference type="Gene3D" id="3.40.630.30">
    <property type="match status" value="1"/>
</dbReference>
<proteinExistence type="predicted"/>
<dbReference type="RefSeq" id="WP_221207803.1">
    <property type="nucleotide sequence ID" value="NZ_JACHMP010000001.1"/>
</dbReference>
<name>A0A7W9MHE3_9ACTN</name>
<organism evidence="2 3">
    <name type="scientific">Streptosporangium becharense</name>
    <dbReference type="NCBI Taxonomy" id="1816182"/>
    <lineage>
        <taxon>Bacteria</taxon>
        <taxon>Bacillati</taxon>
        <taxon>Actinomycetota</taxon>
        <taxon>Actinomycetes</taxon>
        <taxon>Streptosporangiales</taxon>
        <taxon>Streptosporangiaceae</taxon>
        <taxon>Streptosporangium</taxon>
    </lineage>
</organism>
<dbReference type="Pfam" id="PF13302">
    <property type="entry name" value="Acetyltransf_3"/>
    <property type="match status" value="1"/>
</dbReference>
<dbReference type="InterPro" id="IPR016181">
    <property type="entry name" value="Acyl_CoA_acyltransferase"/>
</dbReference>
<feature type="domain" description="N-acetyltransferase" evidence="1">
    <location>
        <begin position="1"/>
        <end position="108"/>
    </location>
</feature>
<keyword evidence="3" id="KW-1185">Reference proteome</keyword>
<dbReference type="PROSITE" id="PS51186">
    <property type="entry name" value="GNAT"/>
    <property type="match status" value="1"/>
</dbReference>
<evidence type="ECO:0000313" key="2">
    <source>
        <dbReference type="EMBL" id="MBB5820840.1"/>
    </source>
</evidence>
<dbReference type="AlphaFoldDB" id="A0A7W9MHE3"/>
<reference evidence="2 3" key="1">
    <citation type="submission" date="2020-08" db="EMBL/GenBank/DDBJ databases">
        <title>Sequencing the genomes of 1000 actinobacteria strains.</title>
        <authorList>
            <person name="Klenk H.-P."/>
        </authorList>
    </citation>
    <scope>NUCLEOTIDE SEQUENCE [LARGE SCALE GENOMIC DNA]</scope>
    <source>
        <strain evidence="2 3">DSM 46887</strain>
    </source>
</reference>
<dbReference type="GO" id="GO:0016747">
    <property type="term" value="F:acyltransferase activity, transferring groups other than amino-acyl groups"/>
    <property type="evidence" value="ECO:0007669"/>
    <property type="project" value="InterPro"/>
</dbReference>
<dbReference type="InterPro" id="IPR000182">
    <property type="entry name" value="GNAT_dom"/>
</dbReference>
<comment type="caution">
    <text evidence="2">The sequence shown here is derived from an EMBL/GenBank/DDBJ whole genome shotgun (WGS) entry which is preliminary data.</text>
</comment>
<sequence>MGGSVRPLFSVAVPIGYHSGGYKGVPVDGTVEIGYEIAPGFRRRGLAGAAAIALVDRVLGHGEVTRVTAHTPAGDAACGGVLRNAGFSVEARIEDPEHGAIERWVRTRSAN</sequence>
<dbReference type="EMBL" id="JACHMP010000001">
    <property type="protein sequence ID" value="MBB5820840.1"/>
    <property type="molecule type" value="Genomic_DNA"/>
</dbReference>